<protein>
    <submittedName>
        <fullName evidence="9">Ferric reductase-like transmembrane domain-containing protein</fullName>
    </submittedName>
</protein>
<dbReference type="Pfam" id="PF01794">
    <property type="entry name" value="Ferric_reduct"/>
    <property type="match status" value="1"/>
</dbReference>
<dbReference type="PANTHER" id="PTHR36964">
    <property type="entry name" value="PROTEIN-METHIONINE-SULFOXIDE REDUCTASE HEME-BINDING SUBUNIT MSRQ"/>
    <property type="match status" value="1"/>
</dbReference>
<evidence type="ECO:0000256" key="4">
    <source>
        <dbReference type="ARBA" id="ARBA00022989"/>
    </source>
</evidence>
<evidence type="ECO:0000256" key="6">
    <source>
        <dbReference type="ARBA" id="ARBA00023136"/>
    </source>
</evidence>
<organism evidence="9 10">
    <name type="scientific">Acetobacter suratthaniensis</name>
    <dbReference type="NCBI Taxonomy" id="1502841"/>
    <lineage>
        <taxon>Bacteria</taxon>
        <taxon>Pseudomonadati</taxon>
        <taxon>Pseudomonadota</taxon>
        <taxon>Alphaproteobacteria</taxon>
        <taxon>Acetobacterales</taxon>
        <taxon>Acetobacteraceae</taxon>
        <taxon>Acetobacter</taxon>
    </lineage>
</organism>
<feature type="transmembrane region" description="Helical" evidence="7">
    <location>
        <begin position="164"/>
        <end position="181"/>
    </location>
</feature>
<feature type="transmembrane region" description="Helical" evidence="7">
    <location>
        <begin position="21"/>
        <end position="41"/>
    </location>
</feature>
<keyword evidence="6 7" id="KW-0472">Membrane</keyword>
<dbReference type="PANTHER" id="PTHR36964:SF1">
    <property type="entry name" value="PROTEIN-METHIONINE-SULFOXIDE REDUCTASE HEME-BINDING SUBUNIT MSRQ"/>
    <property type="match status" value="1"/>
</dbReference>
<evidence type="ECO:0000256" key="5">
    <source>
        <dbReference type="ARBA" id="ARBA00023004"/>
    </source>
</evidence>
<accession>A0ABS3LJA5</accession>
<feature type="transmembrane region" description="Helical" evidence="7">
    <location>
        <begin position="92"/>
        <end position="111"/>
    </location>
</feature>
<keyword evidence="2" id="KW-0813">Transport</keyword>
<evidence type="ECO:0000313" key="9">
    <source>
        <dbReference type="EMBL" id="MBO1327678.1"/>
    </source>
</evidence>
<dbReference type="EMBL" id="JAFVMG010000002">
    <property type="protein sequence ID" value="MBO1327678.1"/>
    <property type="molecule type" value="Genomic_DNA"/>
</dbReference>
<reference evidence="9 10" key="1">
    <citation type="submission" date="2021-03" db="EMBL/GenBank/DDBJ databases">
        <title>The complete genome sequence of Acetobacter suratthaniensis TBRC 1719.</title>
        <authorList>
            <person name="Charoenyingcharoen P."/>
            <person name="Yukphan P."/>
        </authorList>
    </citation>
    <scope>NUCLEOTIDE SEQUENCE [LARGE SCALE GENOMIC DNA]</scope>
    <source>
        <strain evidence="9 10">TBRC 1719</strain>
    </source>
</reference>
<comment type="subcellular location">
    <subcellularLocation>
        <location evidence="1">Membrane</location>
        <topology evidence="1">Multi-pass membrane protein</topology>
    </subcellularLocation>
</comment>
<evidence type="ECO:0000256" key="2">
    <source>
        <dbReference type="ARBA" id="ARBA00022448"/>
    </source>
</evidence>
<evidence type="ECO:0000256" key="7">
    <source>
        <dbReference type="SAM" id="Phobius"/>
    </source>
</evidence>
<keyword evidence="3 7" id="KW-0812">Transmembrane</keyword>
<comment type="caution">
    <text evidence="9">The sequence shown here is derived from an EMBL/GenBank/DDBJ whole genome shotgun (WGS) entry which is preliminary data.</text>
</comment>
<evidence type="ECO:0000259" key="8">
    <source>
        <dbReference type="Pfam" id="PF01794"/>
    </source>
</evidence>
<evidence type="ECO:0000256" key="1">
    <source>
        <dbReference type="ARBA" id="ARBA00004141"/>
    </source>
</evidence>
<keyword evidence="10" id="KW-1185">Reference proteome</keyword>
<name>A0ABS3LJA5_9PROT</name>
<sequence length="210" mass="24480">MLSVKDPPAPGRPRKRPRLSPFYRQMLFYALFMVPVCAGLLEVWHSPDHTQAIVEQQHQFGLYAFRFLLCCLLVSPLRRFARVDIMVYRRPLGLLAFTYACVHAVLYLVWITHLDTERLRHDFMTHPLFVFGALAFLLLSVLAATSTRGAIRHMGRRWARLHRLVYVAAVLVSVHFCLAFRTWHIEAFVYAALTVVVLAVRWLPPKRRER</sequence>
<feature type="transmembrane region" description="Helical" evidence="7">
    <location>
        <begin position="187"/>
        <end position="204"/>
    </location>
</feature>
<evidence type="ECO:0000313" key="10">
    <source>
        <dbReference type="Proteomes" id="UP000664399"/>
    </source>
</evidence>
<feature type="transmembrane region" description="Helical" evidence="7">
    <location>
        <begin position="123"/>
        <end position="144"/>
    </location>
</feature>
<feature type="transmembrane region" description="Helical" evidence="7">
    <location>
        <begin position="61"/>
        <end position="80"/>
    </location>
</feature>
<dbReference type="InterPro" id="IPR013130">
    <property type="entry name" value="Fe3_Rdtase_TM_dom"/>
</dbReference>
<dbReference type="RefSeq" id="WP_207853155.1">
    <property type="nucleotide sequence ID" value="NZ_JAPIUY010000002.1"/>
</dbReference>
<keyword evidence="4 7" id="KW-1133">Transmembrane helix</keyword>
<proteinExistence type="predicted"/>
<keyword evidence="5" id="KW-0408">Iron</keyword>
<dbReference type="InterPro" id="IPR022837">
    <property type="entry name" value="MsrQ-like"/>
</dbReference>
<gene>
    <name evidence="9" type="ORF">J2D75_04200</name>
</gene>
<dbReference type="Proteomes" id="UP000664399">
    <property type="component" value="Unassembled WGS sequence"/>
</dbReference>
<evidence type="ECO:0000256" key="3">
    <source>
        <dbReference type="ARBA" id="ARBA00022692"/>
    </source>
</evidence>
<feature type="domain" description="Ferric oxidoreductase" evidence="8">
    <location>
        <begin position="61"/>
        <end position="171"/>
    </location>
</feature>